<keyword evidence="1" id="KW-0472">Membrane</keyword>
<feature type="transmembrane region" description="Helical" evidence="1">
    <location>
        <begin position="266"/>
        <end position="289"/>
    </location>
</feature>
<keyword evidence="4" id="KW-1185">Reference proteome</keyword>
<name>A0ABQ5TUB7_9GAMM</name>
<keyword evidence="1" id="KW-0812">Transmembrane</keyword>
<feature type="transmembrane region" description="Helical" evidence="1">
    <location>
        <begin position="103"/>
        <end position="122"/>
    </location>
</feature>
<accession>A0ABQ5TUB7</accession>
<dbReference type="Proteomes" id="UP001161423">
    <property type="component" value="Unassembled WGS sequence"/>
</dbReference>
<dbReference type="EMBL" id="BSND01000004">
    <property type="protein sequence ID" value="GLP99340.1"/>
    <property type="molecule type" value="Genomic_DNA"/>
</dbReference>
<evidence type="ECO:0000313" key="4">
    <source>
        <dbReference type="Proteomes" id="UP001161423"/>
    </source>
</evidence>
<proteinExistence type="predicted"/>
<evidence type="ECO:0000259" key="2">
    <source>
        <dbReference type="Pfam" id="PF09925"/>
    </source>
</evidence>
<dbReference type="RefSeq" id="WP_284722757.1">
    <property type="nucleotide sequence ID" value="NZ_BSND01000004.1"/>
</dbReference>
<gene>
    <name evidence="3" type="ORF">GCM10007891_11940</name>
</gene>
<feature type="transmembrane region" description="Helical" evidence="1">
    <location>
        <begin position="73"/>
        <end position="91"/>
    </location>
</feature>
<evidence type="ECO:0000313" key="3">
    <source>
        <dbReference type="EMBL" id="GLP99340.1"/>
    </source>
</evidence>
<dbReference type="Pfam" id="PF09925">
    <property type="entry name" value="DUF2157"/>
    <property type="match status" value="1"/>
</dbReference>
<comment type="caution">
    <text evidence="3">The sequence shown here is derived from an EMBL/GenBank/DDBJ whole genome shotgun (WGS) entry which is preliminary data.</text>
</comment>
<feature type="transmembrane region" description="Helical" evidence="1">
    <location>
        <begin position="152"/>
        <end position="177"/>
    </location>
</feature>
<feature type="transmembrane region" description="Helical" evidence="1">
    <location>
        <begin position="295"/>
        <end position="315"/>
    </location>
</feature>
<feature type="transmembrane region" description="Helical" evidence="1">
    <location>
        <begin position="241"/>
        <end position="259"/>
    </location>
</feature>
<organism evidence="3 4">
    <name type="scientific">Methylophaga thalassica</name>
    <dbReference type="NCBI Taxonomy" id="40223"/>
    <lineage>
        <taxon>Bacteria</taxon>
        <taxon>Pseudomonadati</taxon>
        <taxon>Pseudomonadota</taxon>
        <taxon>Gammaproteobacteria</taxon>
        <taxon>Thiotrichales</taxon>
        <taxon>Piscirickettsiaceae</taxon>
        <taxon>Methylophaga</taxon>
    </lineage>
</organism>
<reference evidence="3" key="1">
    <citation type="journal article" date="2014" name="Int. J. Syst. Evol. Microbiol.">
        <title>Complete genome of a new Firmicutes species belonging to the dominant human colonic microbiota ('Ruminococcus bicirculans') reveals two chromosomes and a selective capacity to utilize plant glucans.</title>
        <authorList>
            <consortium name="NISC Comparative Sequencing Program"/>
            <person name="Wegmann U."/>
            <person name="Louis P."/>
            <person name="Goesmann A."/>
            <person name="Henrissat B."/>
            <person name="Duncan S.H."/>
            <person name="Flint H.J."/>
        </authorList>
    </citation>
    <scope>NUCLEOTIDE SEQUENCE</scope>
    <source>
        <strain evidence="3">NBRC 102424</strain>
    </source>
</reference>
<feature type="transmembrane region" description="Helical" evidence="1">
    <location>
        <begin position="42"/>
        <end position="67"/>
    </location>
</feature>
<protein>
    <recommendedName>
        <fullName evidence="2">DUF2157 domain-containing protein</fullName>
    </recommendedName>
</protein>
<feature type="transmembrane region" description="Helical" evidence="1">
    <location>
        <begin position="183"/>
        <end position="202"/>
    </location>
</feature>
<reference evidence="3" key="2">
    <citation type="submission" date="2023-01" db="EMBL/GenBank/DDBJ databases">
        <title>Draft genome sequence of Methylophaga thalassica strain NBRC 102424.</title>
        <authorList>
            <person name="Sun Q."/>
            <person name="Mori K."/>
        </authorList>
    </citation>
    <scope>NUCLEOTIDE SEQUENCE</scope>
    <source>
        <strain evidence="3">NBRC 102424</strain>
    </source>
</reference>
<sequence length="324" mass="36943">MTIQKRSSVIALFEAGAISSQKMPAVLTLLGLKPDKDGWLKIFQMLLLCFGSCAIAFSVIFFIAYNWADMSRLSKFTLLESSIVFSVILYWRLAQKGLAGRLALLLASLLVGALMAFFGQTYQTGADTWQLFFYWALFITPWVVISQFSTLWLVWLSLLNLSLVLYFDIFHSVFGLFSDSNNSLFWCLFWFNTLALIIWEMFSQKMVALTERWPQRILAVISGWAITTLVIYAIVEESENAFSPSITWLVWICLFMWVYRRRCTDLFMLAGGCLSLIVVVITRLAMQIMETGEEGALLFLSVLIIAMGSGATYWLKQVHKEIES</sequence>
<feature type="domain" description="DUF2157" evidence="2">
    <location>
        <begin position="14"/>
        <end position="152"/>
    </location>
</feature>
<evidence type="ECO:0000256" key="1">
    <source>
        <dbReference type="SAM" id="Phobius"/>
    </source>
</evidence>
<feature type="transmembrane region" description="Helical" evidence="1">
    <location>
        <begin position="214"/>
        <end position="235"/>
    </location>
</feature>
<feature type="transmembrane region" description="Helical" evidence="1">
    <location>
        <begin position="128"/>
        <end position="145"/>
    </location>
</feature>
<keyword evidence="1" id="KW-1133">Transmembrane helix</keyword>
<dbReference type="InterPro" id="IPR018677">
    <property type="entry name" value="DUF2157"/>
</dbReference>